<feature type="compositionally biased region" description="Polar residues" evidence="1">
    <location>
        <begin position="322"/>
        <end position="340"/>
    </location>
</feature>
<gene>
    <name evidence="3" type="ORF">EJP67_28845</name>
</gene>
<dbReference type="RefSeq" id="WP_126025152.1">
    <property type="nucleotide sequence ID" value="NZ_RXFT01000017.1"/>
</dbReference>
<comment type="caution">
    <text evidence="3">The sequence shown here is derived from an EMBL/GenBank/DDBJ whole genome shotgun (WGS) entry which is preliminary data.</text>
</comment>
<name>A0A433MTF8_9BURK</name>
<evidence type="ECO:0000256" key="2">
    <source>
        <dbReference type="SAM" id="Phobius"/>
    </source>
</evidence>
<evidence type="ECO:0000313" key="3">
    <source>
        <dbReference type="EMBL" id="RUR71069.1"/>
    </source>
</evidence>
<dbReference type="Proteomes" id="UP000281118">
    <property type="component" value="Unassembled WGS sequence"/>
</dbReference>
<protein>
    <submittedName>
        <fullName evidence="3">Uncharacterized protein</fullName>
    </submittedName>
</protein>
<feature type="compositionally biased region" description="Low complexity" evidence="1">
    <location>
        <begin position="371"/>
        <end position="381"/>
    </location>
</feature>
<feature type="transmembrane region" description="Helical" evidence="2">
    <location>
        <begin position="21"/>
        <end position="40"/>
    </location>
</feature>
<sequence>MREMRQVRLLSTLRYREDGRGVWNPLLATYSLLFFKIAGGLRVREVVGVLALLAGAGVLLHVNLGQRDRRFKTGYKNNQVPTQMAAGPRLKWTAILWTIGGLCLANAAVLAGLAIVAACIGAAWIAWKQYPKLWARFQGNTPENSAFTTARWSLCAAAGGTAAYATALAIGLGAPGAATPPVASAPAVSRPAKVSANTPEKRPAVANTNRVAAPPRSEPVEEILESNRRATPAVVMPVEVARSVPTIGPVDPVPARSLEAAAVPAPAMPRSFAQQEKNERQTRSVDDDDLDPDDHAPRDLRALGPMRGISGARGLNVAPGASFNQRFPYTPPAQQRSSDVANAETDGRGNAYTPAERTQTSRMPAERVPVERGVVVPQRQPLQRYAPARSDASTERFGPQGDGP</sequence>
<proteinExistence type="predicted"/>
<evidence type="ECO:0000313" key="4">
    <source>
        <dbReference type="Proteomes" id="UP000281118"/>
    </source>
</evidence>
<reference evidence="3 4" key="1">
    <citation type="submission" date="2018-12" db="EMBL/GenBank/DDBJ databases">
        <title>The genome sequences of Variovorax guangxiensis DSM 27352.</title>
        <authorList>
            <person name="Gao J."/>
            <person name="Sun J."/>
        </authorList>
    </citation>
    <scope>NUCLEOTIDE SEQUENCE [LARGE SCALE GENOMIC DNA]</scope>
    <source>
        <strain evidence="3 4">DSM 27352</strain>
    </source>
</reference>
<feature type="compositionally biased region" description="Basic and acidic residues" evidence="1">
    <location>
        <begin position="276"/>
        <end position="285"/>
    </location>
</feature>
<feature type="transmembrane region" description="Helical" evidence="2">
    <location>
        <begin position="94"/>
        <end position="127"/>
    </location>
</feature>
<keyword evidence="2" id="KW-1133">Transmembrane helix</keyword>
<feature type="region of interest" description="Disordered" evidence="1">
    <location>
        <begin position="267"/>
        <end position="404"/>
    </location>
</feature>
<organism evidence="3 4">
    <name type="scientific">Variovorax guangxiensis</name>
    <dbReference type="NCBI Taxonomy" id="1775474"/>
    <lineage>
        <taxon>Bacteria</taxon>
        <taxon>Pseudomonadati</taxon>
        <taxon>Pseudomonadota</taxon>
        <taxon>Betaproteobacteria</taxon>
        <taxon>Burkholderiales</taxon>
        <taxon>Comamonadaceae</taxon>
        <taxon>Variovorax</taxon>
    </lineage>
</organism>
<feature type="transmembrane region" description="Helical" evidence="2">
    <location>
        <begin position="46"/>
        <end position="64"/>
    </location>
</feature>
<accession>A0A433MTF8</accession>
<dbReference type="EMBL" id="RXFT01000017">
    <property type="protein sequence ID" value="RUR71069.1"/>
    <property type="molecule type" value="Genomic_DNA"/>
</dbReference>
<keyword evidence="2" id="KW-0812">Transmembrane</keyword>
<evidence type="ECO:0000256" key="1">
    <source>
        <dbReference type="SAM" id="MobiDB-lite"/>
    </source>
</evidence>
<dbReference type="AlphaFoldDB" id="A0A433MTF8"/>
<keyword evidence="2" id="KW-0472">Membrane</keyword>